<feature type="transmembrane region" description="Helical" evidence="1">
    <location>
        <begin position="32"/>
        <end position="51"/>
    </location>
</feature>
<proteinExistence type="predicted"/>
<keyword evidence="1" id="KW-0472">Membrane</keyword>
<dbReference type="RefSeq" id="WP_170119995.1">
    <property type="nucleotide sequence ID" value="NZ_QICL01000001.1"/>
</dbReference>
<dbReference type="Proteomes" id="UP000247973">
    <property type="component" value="Unassembled WGS sequence"/>
</dbReference>
<keyword evidence="1" id="KW-0812">Transmembrane</keyword>
<keyword evidence="3" id="KW-1185">Reference proteome</keyword>
<evidence type="ECO:0000256" key="1">
    <source>
        <dbReference type="SAM" id="Phobius"/>
    </source>
</evidence>
<evidence type="ECO:0000313" key="3">
    <source>
        <dbReference type="Proteomes" id="UP000247973"/>
    </source>
</evidence>
<organism evidence="2 3">
    <name type="scientific">Dysgonomonas alginatilytica</name>
    <dbReference type="NCBI Taxonomy" id="1605892"/>
    <lineage>
        <taxon>Bacteria</taxon>
        <taxon>Pseudomonadati</taxon>
        <taxon>Bacteroidota</taxon>
        <taxon>Bacteroidia</taxon>
        <taxon>Bacteroidales</taxon>
        <taxon>Dysgonomonadaceae</taxon>
        <taxon>Dysgonomonas</taxon>
    </lineage>
</organism>
<dbReference type="EMBL" id="QICL01000001">
    <property type="protein sequence ID" value="PXV69166.1"/>
    <property type="molecule type" value="Genomic_DNA"/>
</dbReference>
<reference evidence="2 3" key="1">
    <citation type="submission" date="2018-03" db="EMBL/GenBank/DDBJ databases">
        <title>Genomic Encyclopedia of Archaeal and Bacterial Type Strains, Phase II (KMG-II): from individual species to whole genera.</title>
        <authorList>
            <person name="Goeker M."/>
        </authorList>
    </citation>
    <scope>NUCLEOTIDE SEQUENCE [LARGE SCALE GENOMIC DNA]</scope>
    <source>
        <strain evidence="2 3">DSM 100214</strain>
    </source>
</reference>
<accession>A0A2V3PW70</accession>
<protein>
    <submittedName>
        <fullName evidence="2">Uncharacterized protein</fullName>
    </submittedName>
</protein>
<comment type="caution">
    <text evidence="2">The sequence shown here is derived from an EMBL/GenBank/DDBJ whole genome shotgun (WGS) entry which is preliminary data.</text>
</comment>
<evidence type="ECO:0000313" key="2">
    <source>
        <dbReference type="EMBL" id="PXV69166.1"/>
    </source>
</evidence>
<dbReference type="AlphaFoldDB" id="A0A2V3PW70"/>
<keyword evidence="1" id="KW-1133">Transmembrane helix</keyword>
<sequence>MGLLEFLGDILGDLLTPSRDGNSDKKGNDGCFWYGLVIFFIFIGVFVWLNLD</sequence>
<name>A0A2V3PW70_9BACT</name>
<gene>
    <name evidence="2" type="ORF">CLV62_101435</name>
</gene>